<feature type="compositionally biased region" description="Low complexity" evidence="1">
    <location>
        <begin position="150"/>
        <end position="166"/>
    </location>
</feature>
<organism evidence="2 3">
    <name type="scientific">Paenibacillus naphthalenovorans</name>
    <dbReference type="NCBI Taxonomy" id="162209"/>
    <lineage>
        <taxon>Bacteria</taxon>
        <taxon>Bacillati</taxon>
        <taxon>Bacillota</taxon>
        <taxon>Bacilli</taxon>
        <taxon>Bacillales</taxon>
        <taxon>Paenibacillaceae</taxon>
        <taxon>Paenibacillus</taxon>
    </lineage>
</organism>
<sequence length="240" mass="26790">MYNQQGFQNNVQNQAGAHYGSQYRGYETKYQPVGYVQSQYNQSLNQGTNNQWNSSFGSNQNAGSYHTANYRGNQAGHDAYLRSDSSQPSQSQYSGFASQSSQFGSQYNAGISQQFGVSNQQQYGQYQNPQSYHTANYRGNQAGHDAYLRSDSSQPSQSQYSGFAGQSSQFGSQYNAGISQQFGVSNQQQQYGQYQNPQSYHTANYRGDQQGHDAYLRSDSTQPSQSQFGVNVSSINRYQV</sequence>
<evidence type="ECO:0000256" key="1">
    <source>
        <dbReference type="SAM" id="MobiDB-lite"/>
    </source>
</evidence>
<feature type="region of interest" description="Disordered" evidence="1">
    <location>
        <begin position="187"/>
        <end position="240"/>
    </location>
</feature>
<reference evidence="3" key="1">
    <citation type="submission" date="2015-12" db="EMBL/GenBank/DDBJ databases">
        <title>Complete genome sequences of two moderately thermophilic Paenibacillus species.</title>
        <authorList>
            <person name="Butler R.III."/>
            <person name="Wang J."/>
            <person name="Stark B.C."/>
            <person name="Pombert J.-F."/>
        </authorList>
    </citation>
    <scope>NUCLEOTIDE SEQUENCE [LARGE SCALE GENOMIC DNA]</scope>
    <source>
        <strain evidence="3">32O-Y</strain>
    </source>
</reference>
<evidence type="ECO:0000313" key="3">
    <source>
        <dbReference type="Proteomes" id="UP000061660"/>
    </source>
</evidence>
<name>A0A0U2U5K2_9BACL</name>
<protein>
    <submittedName>
        <fullName evidence="2">Uncharacterized protein</fullName>
    </submittedName>
</protein>
<feature type="compositionally biased region" description="Polar residues" evidence="1">
    <location>
        <begin position="46"/>
        <end position="72"/>
    </location>
</feature>
<reference evidence="2 3" key="2">
    <citation type="journal article" date="2016" name="Genome Announc.">
        <title>Complete Genome Sequences of Two Interactive Moderate Thermophiles, Paenibacillus napthalenovorans 32O-Y and Paenibacillus sp. 32O-W.</title>
        <authorList>
            <person name="Butler R.R.III."/>
            <person name="Wang J."/>
            <person name="Stark B.C."/>
            <person name="Pombert J.F."/>
        </authorList>
    </citation>
    <scope>NUCLEOTIDE SEQUENCE [LARGE SCALE GENOMIC DNA]</scope>
    <source>
        <strain evidence="2 3">32O-Y</strain>
    </source>
</reference>
<feature type="region of interest" description="Disordered" evidence="1">
    <location>
        <begin position="46"/>
        <end position="98"/>
    </location>
</feature>
<gene>
    <name evidence="2" type="ORF">IJ22_11360</name>
</gene>
<dbReference type="RefSeq" id="WP_062407820.1">
    <property type="nucleotide sequence ID" value="NZ_BJCS01000003.1"/>
</dbReference>
<feature type="compositionally biased region" description="Low complexity" evidence="1">
    <location>
        <begin position="187"/>
        <end position="200"/>
    </location>
</feature>
<accession>A0A0U2U5K2</accession>
<dbReference type="STRING" id="162209.IJ22_11360"/>
<dbReference type="PATRIC" id="fig|162209.4.peg.1211"/>
<feature type="region of interest" description="Disordered" evidence="1">
    <location>
        <begin position="145"/>
        <end position="166"/>
    </location>
</feature>
<proteinExistence type="predicted"/>
<keyword evidence="3" id="KW-1185">Reference proteome</keyword>
<dbReference type="EMBL" id="CP013652">
    <property type="protein sequence ID" value="ALS21512.1"/>
    <property type="molecule type" value="Genomic_DNA"/>
</dbReference>
<feature type="compositionally biased region" description="Polar residues" evidence="1">
    <location>
        <begin position="218"/>
        <end position="240"/>
    </location>
</feature>
<dbReference type="Proteomes" id="UP000061660">
    <property type="component" value="Chromosome"/>
</dbReference>
<dbReference type="OrthoDB" id="2619143at2"/>
<feature type="compositionally biased region" description="Low complexity" evidence="1">
    <location>
        <begin position="83"/>
        <end position="98"/>
    </location>
</feature>
<dbReference type="KEGG" id="pnp:IJ22_11360"/>
<dbReference type="AlphaFoldDB" id="A0A0U2U5K2"/>
<evidence type="ECO:0000313" key="2">
    <source>
        <dbReference type="EMBL" id="ALS21512.1"/>
    </source>
</evidence>